<accession>A0A1V4HNG2</accession>
<evidence type="ECO:0000313" key="2">
    <source>
        <dbReference type="EMBL" id="OPH59375.1"/>
    </source>
</evidence>
<dbReference type="Proteomes" id="UP000190626">
    <property type="component" value="Unassembled WGS sequence"/>
</dbReference>
<dbReference type="EMBL" id="MBTG01000007">
    <property type="protein sequence ID" value="OPH59375.1"/>
    <property type="molecule type" value="Genomic_DNA"/>
</dbReference>
<keyword evidence="1" id="KW-0472">Membrane</keyword>
<dbReference type="RefSeq" id="WP_208629661.1">
    <property type="nucleotide sequence ID" value="NZ_MBTG01000007.1"/>
</dbReference>
<gene>
    <name evidence="2" type="ORF">BC351_20930</name>
</gene>
<organism evidence="2 3">
    <name type="scientific">Paenibacillus ferrarius</name>
    <dbReference type="NCBI Taxonomy" id="1469647"/>
    <lineage>
        <taxon>Bacteria</taxon>
        <taxon>Bacillati</taxon>
        <taxon>Bacillota</taxon>
        <taxon>Bacilli</taxon>
        <taxon>Bacillales</taxon>
        <taxon>Paenibacillaceae</taxon>
        <taxon>Paenibacillus</taxon>
    </lineage>
</organism>
<feature type="transmembrane region" description="Helical" evidence="1">
    <location>
        <begin position="205"/>
        <end position="224"/>
    </location>
</feature>
<name>A0A1V4HNG2_9BACL</name>
<comment type="caution">
    <text evidence="2">The sequence shown here is derived from an EMBL/GenBank/DDBJ whole genome shotgun (WGS) entry which is preliminary data.</text>
</comment>
<keyword evidence="1" id="KW-1133">Transmembrane helix</keyword>
<feature type="transmembrane region" description="Helical" evidence="1">
    <location>
        <begin position="88"/>
        <end position="106"/>
    </location>
</feature>
<evidence type="ECO:0000256" key="1">
    <source>
        <dbReference type="SAM" id="Phobius"/>
    </source>
</evidence>
<keyword evidence="1" id="KW-0812">Transmembrane</keyword>
<reference evidence="3" key="1">
    <citation type="submission" date="2016-07" db="EMBL/GenBank/DDBJ databases">
        <authorList>
            <person name="Florea S."/>
            <person name="Webb J.S."/>
            <person name="Jaromczyk J."/>
            <person name="Schardl C.L."/>
        </authorList>
    </citation>
    <scope>NUCLEOTIDE SEQUENCE [LARGE SCALE GENOMIC DNA]</scope>
    <source>
        <strain evidence="3">CY1</strain>
    </source>
</reference>
<proteinExistence type="predicted"/>
<protein>
    <submittedName>
        <fullName evidence="2">Uncharacterized protein</fullName>
    </submittedName>
</protein>
<keyword evidence="3" id="KW-1185">Reference proteome</keyword>
<feature type="transmembrane region" description="Helical" evidence="1">
    <location>
        <begin position="53"/>
        <end position="76"/>
    </location>
</feature>
<feature type="transmembrane region" description="Helical" evidence="1">
    <location>
        <begin position="320"/>
        <end position="338"/>
    </location>
</feature>
<dbReference type="AlphaFoldDB" id="A0A1V4HNG2"/>
<feature type="transmembrane region" description="Helical" evidence="1">
    <location>
        <begin position="344"/>
        <end position="362"/>
    </location>
</feature>
<evidence type="ECO:0000313" key="3">
    <source>
        <dbReference type="Proteomes" id="UP000190626"/>
    </source>
</evidence>
<dbReference type="STRING" id="1469647.BC351_20930"/>
<sequence>MTTNSTPRWGLASVRRFDIIYAQRRNPYLIAWWSASFPGFGHLLMYKNAVGVLLTLSEVLINSLACVNLAMVYSFSGNFSMAKEVLQPLWLFGYMIIYFFAIWDSYRCAIETNKHYELAILENARFPIQLMRSTGIQFLEKKRPLTAAICSLIFPGLGHLYNKHIWLGFYGVFWWWIYLTFSHFYEAVHAMILGNNQLVTSILRPQWLMFMPSVLGGAIFHSYSSAIEQNRLFRISQRHYLTDTYIQEAQITNNNYGGHFPLWMIGTFEHSIELEQALSILEHSGIPRNRIKPVLMDIDADKSLNIVDQRFDRTAKSIELGLASATACSVVGISAGFVLEWGPIIWGLLSGLGGFVLGFLLAQMLKSKHRLPAKAKKLPEVTVLVQYENEEEAALIKQTFWRYKALTVGRLASPPPPVVL</sequence>
<feature type="transmembrane region" description="Helical" evidence="1">
    <location>
        <begin position="165"/>
        <end position="185"/>
    </location>
</feature>